<organism evidence="12 13">
    <name type="scientific">Dufourea novaeangliae</name>
    <name type="common">Sweat bee</name>
    <dbReference type="NCBI Taxonomy" id="178035"/>
    <lineage>
        <taxon>Eukaryota</taxon>
        <taxon>Metazoa</taxon>
        <taxon>Ecdysozoa</taxon>
        <taxon>Arthropoda</taxon>
        <taxon>Hexapoda</taxon>
        <taxon>Insecta</taxon>
        <taxon>Pterygota</taxon>
        <taxon>Neoptera</taxon>
        <taxon>Endopterygota</taxon>
        <taxon>Hymenoptera</taxon>
        <taxon>Apocrita</taxon>
        <taxon>Aculeata</taxon>
        <taxon>Apoidea</taxon>
        <taxon>Anthophila</taxon>
        <taxon>Halictidae</taxon>
        <taxon>Rophitinae</taxon>
        <taxon>Dufourea</taxon>
    </lineage>
</organism>
<protein>
    <submittedName>
        <fullName evidence="12">Neuropeptide Y receptor type 2</fullName>
    </submittedName>
</protein>
<dbReference type="InterPro" id="IPR000276">
    <property type="entry name" value="GPCR_Rhodpsn"/>
</dbReference>
<dbReference type="SUPFAM" id="SSF81321">
    <property type="entry name" value="Family A G protein-coupled receptor-like"/>
    <property type="match status" value="1"/>
</dbReference>
<name>A0A154PF80_DUFNO</name>
<keyword evidence="5" id="KW-0297">G-protein coupled receptor</keyword>
<dbReference type="InterPro" id="IPR017452">
    <property type="entry name" value="GPCR_Rhodpsn_7TM"/>
</dbReference>
<sequence length="441" mass="49850">MNSSYLWGEDDEWGPRYYFTYYNQFGNRKAASTFEVVVLAVSFVLAVASNLGIAGCILGYKEMRTPTNLCLVNLAVADLLFSFGVPAVAYTRLSQTWCLGETICKLLPYSQFVCGFVLLWTLTFISMDRHRCLAIAPYRSALTRPKVLAASLVVWIVAAFIFLPVIFWFKRKNIASDLTICTLVFPRSEVLNVSLCFTVPIIVLACLLPMVLLVYHYQRIFQKILDSRSRWAVPCITQGLENGGATGRRDSELSVVGTLLPWPGRKLSSASVTGRLGRAGSLSQHEEIRLHKHLRVVRILLLNVLAVLIMWLPITTVMLLIYVDGRRPVEDTDFFLRSHHFVWTLIVAQFNTIANPLLYGVFSENFRVCFAKLWRRRLDSNTRTVQQRRGSKRNSKTLEAFQIRLGSVRTPNSSRNPPKHSKKSSSCSIGSIVEVPTSEKL</sequence>
<keyword evidence="7 12" id="KW-0675">Receptor</keyword>
<feature type="transmembrane region" description="Helical" evidence="10">
    <location>
        <begin position="70"/>
        <end position="89"/>
    </location>
</feature>
<dbReference type="CDD" id="cd00637">
    <property type="entry name" value="7tm_classA_rhodopsin-like"/>
    <property type="match status" value="1"/>
</dbReference>
<dbReference type="STRING" id="178035.A0A154PF80"/>
<keyword evidence="13" id="KW-1185">Reference proteome</keyword>
<evidence type="ECO:0000256" key="5">
    <source>
        <dbReference type="ARBA" id="ARBA00023040"/>
    </source>
</evidence>
<dbReference type="GO" id="GO:0004930">
    <property type="term" value="F:G protein-coupled receptor activity"/>
    <property type="evidence" value="ECO:0007669"/>
    <property type="project" value="UniProtKB-KW"/>
</dbReference>
<evidence type="ECO:0000313" key="12">
    <source>
        <dbReference type="EMBL" id="KZC10513.1"/>
    </source>
</evidence>
<dbReference type="PROSITE" id="PS50262">
    <property type="entry name" value="G_PROTEIN_RECEP_F1_2"/>
    <property type="match status" value="1"/>
</dbReference>
<evidence type="ECO:0000256" key="10">
    <source>
        <dbReference type="SAM" id="Phobius"/>
    </source>
</evidence>
<dbReference type="Proteomes" id="UP000076502">
    <property type="component" value="Unassembled WGS sequence"/>
</dbReference>
<evidence type="ECO:0000313" key="13">
    <source>
        <dbReference type="Proteomes" id="UP000076502"/>
    </source>
</evidence>
<dbReference type="PRINTS" id="PR00237">
    <property type="entry name" value="GPCRRHODOPSN"/>
</dbReference>
<evidence type="ECO:0000256" key="8">
    <source>
        <dbReference type="ARBA" id="ARBA00023224"/>
    </source>
</evidence>
<evidence type="ECO:0000256" key="4">
    <source>
        <dbReference type="ARBA" id="ARBA00022989"/>
    </source>
</evidence>
<evidence type="ECO:0000256" key="1">
    <source>
        <dbReference type="ARBA" id="ARBA00004141"/>
    </source>
</evidence>
<feature type="transmembrane region" description="Helical" evidence="10">
    <location>
        <begin position="299"/>
        <end position="321"/>
    </location>
</feature>
<evidence type="ECO:0000256" key="9">
    <source>
        <dbReference type="SAM" id="MobiDB-lite"/>
    </source>
</evidence>
<evidence type="ECO:0000259" key="11">
    <source>
        <dbReference type="PROSITE" id="PS50262"/>
    </source>
</evidence>
<accession>A0A154PF80</accession>
<feature type="transmembrane region" description="Helical" evidence="10">
    <location>
        <begin position="147"/>
        <end position="170"/>
    </location>
</feature>
<feature type="transmembrane region" description="Helical" evidence="10">
    <location>
        <begin position="109"/>
        <end position="127"/>
    </location>
</feature>
<evidence type="ECO:0000256" key="3">
    <source>
        <dbReference type="ARBA" id="ARBA00022692"/>
    </source>
</evidence>
<feature type="transmembrane region" description="Helical" evidence="10">
    <location>
        <begin position="190"/>
        <end position="215"/>
    </location>
</feature>
<dbReference type="EMBL" id="KQ434892">
    <property type="protein sequence ID" value="KZC10513.1"/>
    <property type="molecule type" value="Genomic_DNA"/>
</dbReference>
<evidence type="ECO:0000256" key="2">
    <source>
        <dbReference type="ARBA" id="ARBA00010663"/>
    </source>
</evidence>
<comment type="similarity">
    <text evidence="2">Belongs to the G-protein coupled receptor 1 family.</text>
</comment>
<feature type="region of interest" description="Disordered" evidence="9">
    <location>
        <begin position="405"/>
        <end position="441"/>
    </location>
</feature>
<keyword evidence="4 10" id="KW-1133">Transmembrane helix</keyword>
<dbReference type="Gene3D" id="1.20.1070.10">
    <property type="entry name" value="Rhodopsin 7-helix transmembrane proteins"/>
    <property type="match status" value="1"/>
</dbReference>
<keyword evidence="6 10" id="KW-0472">Membrane</keyword>
<dbReference type="PANTHER" id="PTHR45695:SF37">
    <property type="entry name" value="FREE FATTY ACID RECEPTOR 4-LIKE"/>
    <property type="match status" value="1"/>
</dbReference>
<proteinExistence type="inferred from homology"/>
<dbReference type="OMA" id="LYNMALF"/>
<evidence type="ECO:0000256" key="6">
    <source>
        <dbReference type="ARBA" id="ARBA00023136"/>
    </source>
</evidence>
<dbReference type="Pfam" id="PF00001">
    <property type="entry name" value="7tm_1"/>
    <property type="match status" value="1"/>
</dbReference>
<feature type="domain" description="G-protein coupled receptors family 1 profile" evidence="11">
    <location>
        <begin position="49"/>
        <end position="359"/>
    </location>
</feature>
<keyword evidence="3 10" id="KW-0812">Transmembrane</keyword>
<dbReference type="AlphaFoldDB" id="A0A154PF80"/>
<feature type="transmembrane region" description="Helical" evidence="10">
    <location>
        <begin position="341"/>
        <end position="362"/>
    </location>
</feature>
<dbReference type="PANTHER" id="PTHR45695">
    <property type="entry name" value="LEUCOKININ RECEPTOR-RELATED"/>
    <property type="match status" value="1"/>
</dbReference>
<dbReference type="OrthoDB" id="9880339at2759"/>
<comment type="subcellular location">
    <subcellularLocation>
        <location evidence="1">Membrane</location>
        <topology evidence="1">Multi-pass membrane protein</topology>
    </subcellularLocation>
</comment>
<keyword evidence="8" id="KW-0807">Transducer</keyword>
<gene>
    <name evidence="12" type="ORF">WN55_01950</name>
</gene>
<dbReference type="GO" id="GO:0005886">
    <property type="term" value="C:plasma membrane"/>
    <property type="evidence" value="ECO:0007669"/>
    <property type="project" value="TreeGrafter"/>
</dbReference>
<evidence type="ECO:0000256" key="7">
    <source>
        <dbReference type="ARBA" id="ARBA00023170"/>
    </source>
</evidence>
<feature type="transmembrane region" description="Helical" evidence="10">
    <location>
        <begin position="36"/>
        <end position="58"/>
    </location>
</feature>
<reference evidence="12 13" key="1">
    <citation type="submission" date="2015-07" db="EMBL/GenBank/DDBJ databases">
        <title>The genome of Dufourea novaeangliae.</title>
        <authorList>
            <person name="Pan H."/>
            <person name="Kapheim K."/>
        </authorList>
    </citation>
    <scope>NUCLEOTIDE SEQUENCE [LARGE SCALE GENOMIC DNA]</scope>
    <source>
        <strain evidence="12">0120121106</strain>
        <tissue evidence="12">Whole body</tissue>
    </source>
</reference>